<dbReference type="OrthoDB" id="8629427at2"/>
<reference evidence="7" key="1">
    <citation type="submission" date="2017-04" db="EMBL/GenBank/DDBJ databases">
        <authorList>
            <person name="Varghese N."/>
            <person name="Submissions S."/>
        </authorList>
    </citation>
    <scope>NUCLEOTIDE SEQUENCE [LARGE SCALE GENOMIC DNA]</scope>
    <source>
        <strain evidence="7">LMG 29540</strain>
    </source>
</reference>
<dbReference type="PANTHER" id="PTHR30419:SF30">
    <property type="entry name" value="LYSR FAMILY TRANSCRIPTIONAL REGULATOR"/>
    <property type="match status" value="1"/>
</dbReference>
<evidence type="ECO:0000256" key="4">
    <source>
        <dbReference type="ARBA" id="ARBA00023163"/>
    </source>
</evidence>
<dbReference type="SUPFAM" id="SSF46785">
    <property type="entry name" value="Winged helix' DNA-binding domain"/>
    <property type="match status" value="1"/>
</dbReference>
<organism evidence="6 7">
    <name type="scientific">Paraburkholderia susongensis</name>
    <dbReference type="NCBI Taxonomy" id="1515439"/>
    <lineage>
        <taxon>Bacteria</taxon>
        <taxon>Pseudomonadati</taxon>
        <taxon>Pseudomonadota</taxon>
        <taxon>Betaproteobacteria</taxon>
        <taxon>Burkholderiales</taxon>
        <taxon>Burkholderiaceae</taxon>
        <taxon>Paraburkholderia</taxon>
    </lineage>
</organism>
<dbReference type="Gene3D" id="1.10.10.10">
    <property type="entry name" value="Winged helix-like DNA-binding domain superfamily/Winged helix DNA-binding domain"/>
    <property type="match status" value="1"/>
</dbReference>
<dbReference type="InterPro" id="IPR050950">
    <property type="entry name" value="HTH-type_LysR_regulators"/>
</dbReference>
<protein>
    <submittedName>
        <fullName evidence="6">DNA-binding transcriptional regulator, LysR family</fullName>
    </submittedName>
</protein>
<dbReference type="GO" id="GO:0003700">
    <property type="term" value="F:DNA-binding transcription factor activity"/>
    <property type="evidence" value="ECO:0007669"/>
    <property type="project" value="InterPro"/>
</dbReference>
<dbReference type="FunFam" id="1.10.10.10:FF:000001">
    <property type="entry name" value="LysR family transcriptional regulator"/>
    <property type="match status" value="1"/>
</dbReference>
<proteinExistence type="inferred from homology"/>
<dbReference type="EMBL" id="FXAT01000001">
    <property type="protein sequence ID" value="SMG11932.1"/>
    <property type="molecule type" value="Genomic_DNA"/>
</dbReference>
<evidence type="ECO:0000313" key="7">
    <source>
        <dbReference type="Proteomes" id="UP000193228"/>
    </source>
</evidence>
<dbReference type="PROSITE" id="PS50931">
    <property type="entry name" value="HTH_LYSR"/>
    <property type="match status" value="1"/>
</dbReference>
<dbReference type="InterPro" id="IPR036388">
    <property type="entry name" value="WH-like_DNA-bd_sf"/>
</dbReference>
<evidence type="ECO:0000256" key="2">
    <source>
        <dbReference type="ARBA" id="ARBA00023015"/>
    </source>
</evidence>
<dbReference type="STRING" id="1515439.SAMN06265784_101513"/>
<keyword evidence="7" id="KW-1185">Reference proteome</keyword>
<dbReference type="InterPro" id="IPR000847">
    <property type="entry name" value="LysR_HTH_N"/>
</dbReference>
<dbReference type="PANTHER" id="PTHR30419">
    <property type="entry name" value="HTH-TYPE TRANSCRIPTIONAL REGULATOR YBHD"/>
    <property type="match status" value="1"/>
</dbReference>
<dbReference type="Gene3D" id="3.40.190.290">
    <property type="match status" value="1"/>
</dbReference>
<keyword evidence="3 6" id="KW-0238">DNA-binding</keyword>
<name>A0A1X7ICG2_9BURK</name>
<evidence type="ECO:0000256" key="3">
    <source>
        <dbReference type="ARBA" id="ARBA00023125"/>
    </source>
</evidence>
<dbReference type="Proteomes" id="UP000193228">
    <property type="component" value="Unassembled WGS sequence"/>
</dbReference>
<evidence type="ECO:0000313" key="6">
    <source>
        <dbReference type="EMBL" id="SMG11932.1"/>
    </source>
</evidence>
<dbReference type="InterPro" id="IPR005119">
    <property type="entry name" value="LysR_subst-bd"/>
</dbReference>
<accession>A0A1X7ICG2</accession>
<dbReference type="GO" id="GO:0005829">
    <property type="term" value="C:cytosol"/>
    <property type="evidence" value="ECO:0007669"/>
    <property type="project" value="TreeGrafter"/>
</dbReference>
<evidence type="ECO:0000256" key="1">
    <source>
        <dbReference type="ARBA" id="ARBA00009437"/>
    </source>
</evidence>
<sequence length="316" mass="35280">MKLHQLRTLNAVVNTGGIRAAARALGVSSTAVTKALQELEADLGVQLLHRHSGGVSLTEYGRALHVHAKSVLKQLERADSEIRMMRGANASKLTIGVTPWVALTFLPPTVIKFRALMPEVKLEFYEGLLAVVQPLLRDGTLDFSIGRTPDEPVRSEFQTVPLFSSQAAIVGRKDHPKRNCRTLHELTDAEWLLTWDPAGEAPMLETLFRKHGVQVPETIHLAHSVSVGLGLLTQTDMLGVYPWPLVEIGLMRDELAALPLREVVDQSTVCIMSRRDVRMSPAASYFFECFREVIHEMERSSEPNKRRLFHSLEVLL</sequence>
<dbReference type="Pfam" id="PF00126">
    <property type="entry name" value="HTH_1"/>
    <property type="match status" value="1"/>
</dbReference>
<feature type="domain" description="HTH lysR-type" evidence="5">
    <location>
        <begin position="1"/>
        <end position="58"/>
    </location>
</feature>
<comment type="similarity">
    <text evidence="1">Belongs to the LysR transcriptional regulatory family.</text>
</comment>
<gene>
    <name evidence="6" type="ORF">SAMN06265784_101513</name>
</gene>
<dbReference type="Pfam" id="PF03466">
    <property type="entry name" value="LysR_substrate"/>
    <property type="match status" value="1"/>
</dbReference>
<dbReference type="AlphaFoldDB" id="A0A1X7ICG2"/>
<keyword evidence="2" id="KW-0805">Transcription regulation</keyword>
<keyword evidence="4" id="KW-0804">Transcription</keyword>
<dbReference type="RefSeq" id="WP_085480682.1">
    <property type="nucleotide sequence ID" value="NZ_FXAT01000001.1"/>
</dbReference>
<dbReference type="SUPFAM" id="SSF53850">
    <property type="entry name" value="Periplasmic binding protein-like II"/>
    <property type="match status" value="1"/>
</dbReference>
<evidence type="ECO:0000259" key="5">
    <source>
        <dbReference type="PROSITE" id="PS50931"/>
    </source>
</evidence>
<dbReference type="InterPro" id="IPR036390">
    <property type="entry name" value="WH_DNA-bd_sf"/>
</dbReference>
<dbReference type="GO" id="GO:0003677">
    <property type="term" value="F:DNA binding"/>
    <property type="evidence" value="ECO:0007669"/>
    <property type="project" value="UniProtKB-KW"/>
</dbReference>